<dbReference type="SUPFAM" id="SSF46785">
    <property type="entry name" value="Winged helix' DNA-binding domain"/>
    <property type="match status" value="1"/>
</dbReference>
<accession>A0AAP6GD53</accession>
<dbReference type="InterPro" id="IPR058163">
    <property type="entry name" value="LysR-type_TF_proteobact-type"/>
</dbReference>
<keyword evidence="3" id="KW-0238">DNA-binding</keyword>
<gene>
    <name evidence="6" type="ORF">SJS82_14630</name>
</gene>
<evidence type="ECO:0000256" key="4">
    <source>
        <dbReference type="ARBA" id="ARBA00023163"/>
    </source>
</evidence>
<evidence type="ECO:0000259" key="5">
    <source>
        <dbReference type="PROSITE" id="PS50931"/>
    </source>
</evidence>
<evidence type="ECO:0000256" key="1">
    <source>
        <dbReference type="ARBA" id="ARBA00009437"/>
    </source>
</evidence>
<dbReference type="CDD" id="cd08474">
    <property type="entry name" value="PBP2_CrgA_like_5"/>
    <property type="match status" value="1"/>
</dbReference>
<dbReference type="FunFam" id="1.10.10.10:FF:000001">
    <property type="entry name" value="LysR family transcriptional regulator"/>
    <property type="match status" value="1"/>
</dbReference>
<dbReference type="InterPro" id="IPR036388">
    <property type="entry name" value="WH-like_DNA-bd_sf"/>
</dbReference>
<dbReference type="EMBL" id="JAWZXF010000016">
    <property type="protein sequence ID" value="MDX7923162.1"/>
    <property type="molecule type" value="Genomic_DNA"/>
</dbReference>
<dbReference type="RefSeq" id="WP_319917502.1">
    <property type="nucleotide sequence ID" value="NZ_JAWZXF010000016.1"/>
</dbReference>
<dbReference type="GO" id="GO:0006351">
    <property type="term" value="P:DNA-templated transcription"/>
    <property type="evidence" value="ECO:0007669"/>
    <property type="project" value="TreeGrafter"/>
</dbReference>
<dbReference type="AlphaFoldDB" id="A0AAP6GD53"/>
<reference evidence="6" key="1">
    <citation type="submission" date="2023-11" db="EMBL/GenBank/DDBJ databases">
        <title>WGS of Aeromonas in Northern Israel.</title>
        <authorList>
            <person name="Hershko Y."/>
        </authorList>
    </citation>
    <scope>NUCLEOTIDE SEQUENCE</scope>
    <source>
        <strain evidence="6">02297</strain>
    </source>
</reference>
<protein>
    <submittedName>
        <fullName evidence="6">LysR family transcriptional regulator</fullName>
    </submittedName>
</protein>
<dbReference type="SUPFAM" id="SSF53850">
    <property type="entry name" value="Periplasmic binding protein-like II"/>
    <property type="match status" value="1"/>
</dbReference>
<keyword evidence="2" id="KW-0805">Transcription regulation</keyword>
<dbReference type="PANTHER" id="PTHR30537:SF1">
    <property type="entry name" value="HTH-TYPE TRANSCRIPTIONAL REGULATOR PGRR"/>
    <property type="match status" value="1"/>
</dbReference>
<keyword evidence="4" id="KW-0804">Transcription</keyword>
<comment type="caution">
    <text evidence="6">The sequence shown here is derived from an EMBL/GenBank/DDBJ whole genome shotgun (WGS) entry which is preliminary data.</text>
</comment>
<dbReference type="GO" id="GO:0043565">
    <property type="term" value="F:sequence-specific DNA binding"/>
    <property type="evidence" value="ECO:0007669"/>
    <property type="project" value="TreeGrafter"/>
</dbReference>
<dbReference type="PANTHER" id="PTHR30537">
    <property type="entry name" value="HTH-TYPE TRANSCRIPTIONAL REGULATOR"/>
    <property type="match status" value="1"/>
</dbReference>
<proteinExistence type="inferred from homology"/>
<dbReference type="InterPro" id="IPR036390">
    <property type="entry name" value="WH_DNA-bd_sf"/>
</dbReference>
<evidence type="ECO:0000256" key="2">
    <source>
        <dbReference type="ARBA" id="ARBA00023015"/>
    </source>
</evidence>
<feature type="domain" description="HTH lysR-type" evidence="5">
    <location>
        <begin position="4"/>
        <end position="61"/>
    </location>
</feature>
<dbReference type="Gene3D" id="3.40.190.290">
    <property type="match status" value="1"/>
</dbReference>
<evidence type="ECO:0000313" key="7">
    <source>
        <dbReference type="Proteomes" id="UP001285835"/>
    </source>
</evidence>
<dbReference type="Pfam" id="PF00126">
    <property type="entry name" value="HTH_1"/>
    <property type="match status" value="1"/>
</dbReference>
<dbReference type="PROSITE" id="PS50931">
    <property type="entry name" value="HTH_LYSR"/>
    <property type="match status" value="1"/>
</dbReference>
<dbReference type="FunFam" id="3.40.190.290:FF:000012">
    <property type="entry name" value="Transcriptional regulator, LysR family"/>
    <property type="match status" value="1"/>
</dbReference>
<sequence>MAKTNYNDLISFMAVAREGSFTRAAAHLGVSQSALSHAMRGLEERLGIRLLTRTTRSVSPTPAGERLLERLQPHFEGIEDEISALNELKDKPAGLIRITTAEHAADTYLWPRISPLLKEYPDIQVEIDINYGLTNIVEQKFDAGIRLGEQVEKDMIAVRISQDMQIVVVASPDYLSRNPAPQTIQDLAAHQCIGLRLPTYDNLMLWEFEQDGQPIKAHVQGQCIFNTGTPVLRAALAGHGLAYLPSDMADPHLATGALLSVLAPYCPRFPGYHLYYPSRRQNSPAFRLFLDAVRLRA</sequence>
<dbReference type="InterPro" id="IPR000847">
    <property type="entry name" value="LysR_HTH_N"/>
</dbReference>
<evidence type="ECO:0000256" key="3">
    <source>
        <dbReference type="ARBA" id="ARBA00023125"/>
    </source>
</evidence>
<dbReference type="InterPro" id="IPR005119">
    <property type="entry name" value="LysR_subst-bd"/>
</dbReference>
<dbReference type="Proteomes" id="UP001285835">
    <property type="component" value="Unassembled WGS sequence"/>
</dbReference>
<dbReference type="GO" id="GO:0003700">
    <property type="term" value="F:DNA-binding transcription factor activity"/>
    <property type="evidence" value="ECO:0007669"/>
    <property type="project" value="InterPro"/>
</dbReference>
<organism evidence="6 7">
    <name type="scientific">Aeromonas media</name>
    <dbReference type="NCBI Taxonomy" id="651"/>
    <lineage>
        <taxon>Bacteria</taxon>
        <taxon>Pseudomonadati</taxon>
        <taxon>Pseudomonadota</taxon>
        <taxon>Gammaproteobacteria</taxon>
        <taxon>Aeromonadales</taxon>
        <taxon>Aeromonadaceae</taxon>
        <taxon>Aeromonas</taxon>
    </lineage>
</organism>
<dbReference type="PRINTS" id="PR00039">
    <property type="entry name" value="HTHLYSR"/>
</dbReference>
<name>A0AAP6GD53_AERME</name>
<comment type="similarity">
    <text evidence="1">Belongs to the LysR transcriptional regulatory family.</text>
</comment>
<dbReference type="Gene3D" id="1.10.10.10">
    <property type="entry name" value="Winged helix-like DNA-binding domain superfamily/Winged helix DNA-binding domain"/>
    <property type="match status" value="1"/>
</dbReference>
<dbReference type="Pfam" id="PF03466">
    <property type="entry name" value="LysR_substrate"/>
    <property type="match status" value="1"/>
</dbReference>
<evidence type="ECO:0000313" key="6">
    <source>
        <dbReference type="EMBL" id="MDX7923162.1"/>
    </source>
</evidence>